<keyword evidence="2 6" id="KW-0732">Signal</keyword>
<evidence type="ECO:0000256" key="2">
    <source>
        <dbReference type="ARBA" id="ARBA00022729"/>
    </source>
</evidence>
<feature type="chain" id="PRO_5045135036" evidence="6">
    <location>
        <begin position="24"/>
        <end position="918"/>
    </location>
</feature>
<evidence type="ECO:0000256" key="5">
    <source>
        <dbReference type="ARBA" id="ARBA00023237"/>
    </source>
</evidence>
<evidence type="ECO:0000313" key="10">
    <source>
        <dbReference type="Proteomes" id="UP001267878"/>
    </source>
</evidence>
<feature type="domain" description="Outer membrane protein beta-barrel" evidence="8">
    <location>
        <begin position="561"/>
        <end position="806"/>
    </location>
</feature>
<gene>
    <name evidence="9" type="ORF">J2X04_002358</name>
</gene>
<dbReference type="InterPro" id="IPR041700">
    <property type="entry name" value="OMP_b-brl_3"/>
</dbReference>
<dbReference type="EMBL" id="JAVDVW010000002">
    <property type="protein sequence ID" value="MDR7099977.1"/>
    <property type="molecule type" value="Genomic_DNA"/>
</dbReference>
<keyword evidence="3" id="KW-0798">TonB box</keyword>
<evidence type="ECO:0000313" key="9">
    <source>
        <dbReference type="EMBL" id="MDR7099977.1"/>
    </source>
</evidence>
<protein>
    <submittedName>
        <fullName evidence="9">Iron complex outermembrane receptor protein</fullName>
    </submittedName>
</protein>
<dbReference type="Gene3D" id="2.170.130.10">
    <property type="entry name" value="TonB-dependent receptor, plug domain"/>
    <property type="match status" value="1"/>
</dbReference>
<organism evidence="9 10">
    <name type="scientific">Agrilutibacter niabensis</name>
    <dbReference type="NCBI Taxonomy" id="380628"/>
    <lineage>
        <taxon>Bacteria</taxon>
        <taxon>Pseudomonadati</taxon>
        <taxon>Pseudomonadota</taxon>
        <taxon>Gammaproteobacteria</taxon>
        <taxon>Lysobacterales</taxon>
        <taxon>Lysobacteraceae</taxon>
        <taxon>Agrilutibacter</taxon>
    </lineage>
</organism>
<keyword evidence="10" id="KW-1185">Reference proteome</keyword>
<evidence type="ECO:0000259" key="8">
    <source>
        <dbReference type="Pfam" id="PF14905"/>
    </source>
</evidence>
<accession>A0ABU1VR91</accession>
<sequence>MKRNLLSVALASATMMLAANAYAQSADQQAPAPAQQDQTKDKTQDAKTLDTVTVTGIRAGIERAIDTKRASSEIVEAISAEDIGKLPDVSIAESIARLPGLAMQRVAGRSSTVSIRGLSDDFSTTLLNGREQVSVGHNRGVEFDQYPSELISGVVVYKTPSAQLVGQGLSGTVDLHTVRPLDYTDRQVVFNARGEHNSNGDLNSDVSAYGNRFSVSYIDQFLDNTLGVAIGYAHLDTPGQANQWEAWGYPTITVNGETANLLGGSKSQAFSSTNKRDGLMGVVQYKPSESYETTLDLYYSKFKIDETLRFMETGLGWSGATLSNPVVENGNVVSGTFTGVRPVLRNDNNTKDDKLFAAGWNNRFQFNDDWAGVFDLSYSKGERDEMLLETYSGLGPATDPNAFDTVDFVMGSDHPTFTYGRDYTDPSQVKLTDPGGWGQEGFVKFPHVKDELWAVRADLERSFDESMFSSVEFGLNYTSREKTRASGLEAFLCLAPNPDGGGCRDANGNLSGATATVPSSSLVHPGVDLSFTGIPGTLSYDIDDIFGLYNISPLVHQDVTNKNWTVNEDVTTAYAQLNINTDLGSVPVHGNIGIQAVHTDQSSDGFLVPLSAVDSPTPISGGATYDDYLPSLNLSFEFPAEQVLRVAAGRQLARPRLDWMRANQNLDLPQSGQNAGLWVATGGNPELKPWEANAYDVSYEKYFGGTKGYVSVAGFYKDLRTWVTETTVPYDFTGYDPGDAPPPASPIGLITTPVNGEGGTIYGWEFAASVPFDLAWDALDGFGLQGSYSDTTSNIQDPVTGEDRTIAGLSEKVWNITMYYEKNGYQARVSQRHRSPFLGEIQGFGADRSQRFINEEDIVDVQFGYSFAESSALNGVSLLFQVLNATDEPYREYFDGSGLAQKHSEYGRTYMFGVTYKF</sequence>
<feature type="domain" description="TonB-dependent receptor plug" evidence="7">
    <location>
        <begin position="68"/>
        <end position="171"/>
    </location>
</feature>
<dbReference type="Pfam" id="PF14905">
    <property type="entry name" value="OMP_b-brl_3"/>
    <property type="match status" value="1"/>
</dbReference>
<dbReference type="InterPro" id="IPR010104">
    <property type="entry name" value="TonB_rcpt_bac"/>
</dbReference>
<dbReference type="InterPro" id="IPR036942">
    <property type="entry name" value="Beta-barrel_TonB_sf"/>
</dbReference>
<dbReference type="SUPFAM" id="SSF56935">
    <property type="entry name" value="Porins"/>
    <property type="match status" value="1"/>
</dbReference>
<dbReference type="InterPro" id="IPR012910">
    <property type="entry name" value="Plug_dom"/>
</dbReference>
<keyword evidence="5" id="KW-0998">Cell outer membrane</keyword>
<name>A0ABU1VR91_9GAMM</name>
<dbReference type="Gene3D" id="2.40.170.20">
    <property type="entry name" value="TonB-dependent receptor, beta-barrel domain"/>
    <property type="match status" value="1"/>
</dbReference>
<dbReference type="InterPro" id="IPR010917">
    <property type="entry name" value="TonB_rcpt_CS"/>
</dbReference>
<dbReference type="NCBIfam" id="TIGR01782">
    <property type="entry name" value="TonB-Xanth-Caul"/>
    <property type="match status" value="1"/>
</dbReference>
<dbReference type="Pfam" id="PF07715">
    <property type="entry name" value="Plug"/>
    <property type="match status" value="1"/>
</dbReference>
<evidence type="ECO:0000256" key="3">
    <source>
        <dbReference type="ARBA" id="ARBA00023077"/>
    </source>
</evidence>
<evidence type="ECO:0000256" key="4">
    <source>
        <dbReference type="ARBA" id="ARBA00023136"/>
    </source>
</evidence>
<comment type="subcellular location">
    <subcellularLocation>
        <location evidence="1">Cell outer membrane</location>
    </subcellularLocation>
</comment>
<dbReference type="CDD" id="cd01347">
    <property type="entry name" value="ligand_gated_channel"/>
    <property type="match status" value="1"/>
</dbReference>
<comment type="caution">
    <text evidence="9">The sequence shown here is derived from an EMBL/GenBank/DDBJ whole genome shotgun (WGS) entry which is preliminary data.</text>
</comment>
<reference evidence="9 10" key="1">
    <citation type="submission" date="2023-07" db="EMBL/GenBank/DDBJ databases">
        <title>Sorghum-associated microbial communities from plants grown in Nebraska, USA.</title>
        <authorList>
            <person name="Schachtman D."/>
        </authorList>
    </citation>
    <scope>NUCLEOTIDE SEQUENCE [LARGE SCALE GENOMIC DNA]</scope>
    <source>
        <strain evidence="9 10">BE187</strain>
    </source>
</reference>
<keyword evidence="9" id="KW-0675">Receptor</keyword>
<evidence type="ECO:0000256" key="1">
    <source>
        <dbReference type="ARBA" id="ARBA00004442"/>
    </source>
</evidence>
<dbReference type="PANTHER" id="PTHR40980:SF3">
    <property type="entry name" value="TONB-DEPENDENT RECEPTOR-LIKE BETA-BARREL DOMAIN-CONTAINING PROTEIN"/>
    <property type="match status" value="1"/>
</dbReference>
<keyword evidence="4" id="KW-0472">Membrane</keyword>
<dbReference type="PROSITE" id="PS01156">
    <property type="entry name" value="TONB_DEPENDENT_REC_2"/>
    <property type="match status" value="1"/>
</dbReference>
<evidence type="ECO:0000256" key="6">
    <source>
        <dbReference type="SAM" id="SignalP"/>
    </source>
</evidence>
<dbReference type="PANTHER" id="PTHR40980">
    <property type="entry name" value="PLUG DOMAIN-CONTAINING PROTEIN"/>
    <property type="match status" value="1"/>
</dbReference>
<dbReference type="Proteomes" id="UP001267878">
    <property type="component" value="Unassembled WGS sequence"/>
</dbReference>
<dbReference type="InterPro" id="IPR037066">
    <property type="entry name" value="Plug_dom_sf"/>
</dbReference>
<feature type="signal peptide" evidence="6">
    <location>
        <begin position="1"/>
        <end position="23"/>
    </location>
</feature>
<evidence type="ECO:0000259" key="7">
    <source>
        <dbReference type="Pfam" id="PF07715"/>
    </source>
</evidence>
<proteinExistence type="predicted"/>